<evidence type="ECO:0000256" key="1">
    <source>
        <dbReference type="SAM" id="MobiDB-lite"/>
    </source>
</evidence>
<feature type="region of interest" description="Disordered" evidence="1">
    <location>
        <begin position="323"/>
        <end position="392"/>
    </location>
</feature>
<dbReference type="Proteomes" id="UP000534783">
    <property type="component" value="Unassembled WGS sequence"/>
</dbReference>
<sequence length="519" mass="58569">MKTTSKHPNKFIPFSDAIADGKMDHLWHEPESILDDRASPTYAGVLRPGIKVPQNDGPHRLSAAEMQTYRRMMKEHLSPREIEKAIGKELRPENVGYFSVYSSECRTDPEHAARIRKLYGDETGEIRRVRITFPENDWWDIIPHKLMAFRESGLYCSSEPKEGRLIATRDIGMDGPPEGGPSRPFRRRLKQFPCVPDECPVYQKNYCKLSGLLHFLIVGVPGTDVWRVPTNSWHSVRGILKKITRFNKALSRRGRELAGIPFWLSKYKASVSIWDPKKGRRRRVDQWLFGIEAPEFPLADLLVKHAGFTVPESMALPMLPSAAAADRGDPKAAAPTGSQNETKEETKTETSPETSAAERPRFDPQPQEIRSQESKPVKPESLPSLVSDGATPAISEEATITGLREKIQKEVEPKGSVPMEVIMLCSERFRKHRLSELTLGELQQLDRSIEDYKRSPWAHCRRCSSLLYPEAKSEASEAIGHDPNTLCRECRKSESSRSTLPPMLTVERKPAGQIQGAGF</sequence>
<dbReference type="EMBL" id="VTOW01000009">
    <property type="protein sequence ID" value="NKE73672.1"/>
    <property type="molecule type" value="Genomic_DNA"/>
</dbReference>
<accession>A0A7X6DUW9</accession>
<proteinExistence type="predicted"/>
<evidence type="ECO:0000313" key="3">
    <source>
        <dbReference type="Proteomes" id="UP000534783"/>
    </source>
</evidence>
<evidence type="ECO:0000313" key="2">
    <source>
        <dbReference type="EMBL" id="NKE73672.1"/>
    </source>
</evidence>
<name>A0A7X6DUW9_9BACT</name>
<organism evidence="2 3">
    <name type="scientific">Candidatus Manganitrophus noduliformans</name>
    <dbReference type="NCBI Taxonomy" id="2606439"/>
    <lineage>
        <taxon>Bacteria</taxon>
        <taxon>Pseudomonadati</taxon>
        <taxon>Nitrospirota</taxon>
        <taxon>Nitrospiria</taxon>
        <taxon>Candidatus Troglogloeales</taxon>
        <taxon>Candidatus Manganitrophaceae</taxon>
        <taxon>Candidatus Manganitrophus</taxon>
    </lineage>
</organism>
<dbReference type="RefSeq" id="WP_168063632.1">
    <property type="nucleotide sequence ID" value="NZ_VTOW01000009.1"/>
</dbReference>
<feature type="compositionally biased region" description="Basic and acidic residues" evidence="1">
    <location>
        <begin position="341"/>
        <end position="362"/>
    </location>
</feature>
<dbReference type="Pfam" id="PF18897">
    <property type="entry name" value="Gp3-like"/>
    <property type="match status" value="1"/>
</dbReference>
<gene>
    <name evidence="2" type="ORF">MNODULE_23230</name>
</gene>
<protein>
    <submittedName>
        <fullName evidence="2">Uncharacterized protein</fullName>
    </submittedName>
</protein>
<dbReference type="InterPro" id="IPR043991">
    <property type="entry name" value="Gp3-like"/>
</dbReference>
<reference evidence="2 3" key="1">
    <citation type="journal article" date="2020" name="Nature">
        <title>Bacterial chemolithoautotrophy via manganese oxidation.</title>
        <authorList>
            <person name="Yu H."/>
            <person name="Leadbetter J.R."/>
        </authorList>
    </citation>
    <scope>NUCLEOTIDE SEQUENCE [LARGE SCALE GENOMIC DNA]</scope>
    <source>
        <strain evidence="2 3">Mn-1</strain>
    </source>
</reference>
<feature type="compositionally biased region" description="Low complexity" evidence="1">
    <location>
        <begin position="323"/>
        <end position="335"/>
    </location>
</feature>
<keyword evidence="3" id="KW-1185">Reference proteome</keyword>
<comment type="caution">
    <text evidence="2">The sequence shown here is derived from an EMBL/GenBank/DDBJ whole genome shotgun (WGS) entry which is preliminary data.</text>
</comment>
<feature type="region of interest" description="Disordered" evidence="1">
    <location>
        <begin position="490"/>
        <end position="519"/>
    </location>
</feature>
<dbReference type="AlphaFoldDB" id="A0A7X6DUW9"/>